<keyword evidence="2" id="KW-0732">Signal</keyword>
<name>A0AAN5CD91_9BILA</name>
<accession>A0AAN5CD91</accession>
<evidence type="ECO:0000256" key="2">
    <source>
        <dbReference type="SAM" id="SignalP"/>
    </source>
</evidence>
<dbReference type="SUPFAM" id="SSF141739">
    <property type="entry name" value="MFPT repeat-like"/>
    <property type="match status" value="1"/>
</dbReference>
<feature type="non-terminal residue" evidence="3">
    <location>
        <position position="1"/>
    </location>
</feature>
<evidence type="ECO:0000256" key="1">
    <source>
        <dbReference type="SAM" id="MobiDB-lite"/>
    </source>
</evidence>
<comment type="caution">
    <text evidence="3">The sequence shown here is derived from an EMBL/GenBank/DDBJ whole genome shotgun (WGS) entry which is preliminary data.</text>
</comment>
<protein>
    <submittedName>
        <fullName evidence="3">Uncharacterized protein</fullName>
    </submittedName>
</protein>
<dbReference type="AlphaFoldDB" id="A0AAN5CD91"/>
<organism evidence="3 4">
    <name type="scientific">Pristionchus mayeri</name>
    <dbReference type="NCBI Taxonomy" id="1317129"/>
    <lineage>
        <taxon>Eukaryota</taxon>
        <taxon>Metazoa</taxon>
        <taxon>Ecdysozoa</taxon>
        <taxon>Nematoda</taxon>
        <taxon>Chromadorea</taxon>
        <taxon>Rhabditida</taxon>
        <taxon>Rhabditina</taxon>
        <taxon>Diplogasteromorpha</taxon>
        <taxon>Diplogasteroidea</taxon>
        <taxon>Neodiplogasteridae</taxon>
        <taxon>Pristionchus</taxon>
    </lineage>
</organism>
<dbReference type="Proteomes" id="UP001328107">
    <property type="component" value="Unassembled WGS sequence"/>
</dbReference>
<feature type="signal peptide" evidence="2">
    <location>
        <begin position="1"/>
        <end position="19"/>
    </location>
</feature>
<gene>
    <name evidence="3" type="ORF">PMAYCL1PPCAC_08599</name>
</gene>
<feature type="chain" id="PRO_5043004884" evidence="2">
    <location>
        <begin position="20"/>
        <end position="281"/>
    </location>
</feature>
<evidence type="ECO:0000313" key="4">
    <source>
        <dbReference type="Proteomes" id="UP001328107"/>
    </source>
</evidence>
<feature type="compositionally biased region" description="Polar residues" evidence="1">
    <location>
        <begin position="49"/>
        <end position="79"/>
    </location>
</feature>
<proteinExistence type="predicted"/>
<dbReference type="EMBL" id="BTRK01000002">
    <property type="protein sequence ID" value="GMR38404.1"/>
    <property type="molecule type" value="Genomic_DNA"/>
</dbReference>
<keyword evidence="4" id="KW-1185">Reference proteome</keyword>
<reference evidence="4" key="1">
    <citation type="submission" date="2022-10" db="EMBL/GenBank/DDBJ databases">
        <title>Genome assembly of Pristionchus species.</title>
        <authorList>
            <person name="Yoshida K."/>
            <person name="Sommer R.J."/>
        </authorList>
    </citation>
    <scope>NUCLEOTIDE SEQUENCE [LARGE SCALE GENOMIC DNA]</scope>
    <source>
        <strain evidence="4">RS5460</strain>
    </source>
</reference>
<feature type="compositionally biased region" description="Basic and acidic residues" evidence="1">
    <location>
        <begin position="80"/>
        <end position="95"/>
    </location>
</feature>
<evidence type="ECO:0000313" key="3">
    <source>
        <dbReference type="EMBL" id="GMR38404.1"/>
    </source>
</evidence>
<dbReference type="InterPro" id="IPR021010">
    <property type="entry name" value="Cytosolic_motility_protein"/>
</dbReference>
<feature type="region of interest" description="Disordered" evidence="1">
    <location>
        <begin position="41"/>
        <end position="98"/>
    </location>
</feature>
<sequence length="281" mass="31421">TIEMYRVFILSPLFLSSLGNTLHDAQGSLSQVGREWNDTLMEGSGEGSGQYSWTNDNESSTLAPEEITPNSQLDISSTHSRSEEAIEKRPTDRNHKLGSLPMQFLGKMDFRSPSSIPSSALMALGRPLKKGLGRSRAEYVTLAVQSSSRRWGSLFLDSKLTPQAHFIDNTRLLDARVSSVPFRVLLLPPSTYNVEVEWVPASLVDPLSIIVQVDTRKPYAKITAGVLVYPEYEYLGEADVEHRRFTYYDGSHVIIVQGEEFDKNVHVLTKSVCTCPCHSRR</sequence>
<dbReference type="Pfam" id="PF12150">
    <property type="entry name" value="MFP2b"/>
    <property type="match status" value="1"/>
</dbReference>